<reference evidence="3" key="1">
    <citation type="journal article" date="2019" name="Int. J. Syst. Evol. Microbiol.">
        <title>The Global Catalogue of Microorganisms (GCM) 10K type strain sequencing project: providing services to taxonomists for standard genome sequencing and annotation.</title>
        <authorList>
            <consortium name="The Broad Institute Genomics Platform"/>
            <consortium name="The Broad Institute Genome Sequencing Center for Infectious Disease"/>
            <person name="Wu L."/>
            <person name="Ma J."/>
        </authorList>
    </citation>
    <scope>NUCLEOTIDE SEQUENCE [LARGE SCALE GENOMIC DNA]</scope>
    <source>
        <strain evidence="3">JCM 18015</strain>
    </source>
</reference>
<comment type="caution">
    <text evidence="2">The sequence shown here is derived from an EMBL/GenBank/DDBJ whole genome shotgun (WGS) entry which is preliminary data.</text>
</comment>
<dbReference type="CDD" id="cd06588">
    <property type="entry name" value="PhnB_like"/>
    <property type="match status" value="1"/>
</dbReference>
<dbReference type="InterPro" id="IPR029068">
    <property type="entry name" value="Glyas_Bleomycin-R_OHBP_Dase"/>
</dbReference>
<organism evidence="2 3">
    <name type="scientific">[Roseibacterium] beibuensis</name>
    <dbReference type="NCBI Taxonomy" id="1193142"/>
    <lineage>
        <taxon>Bacteria</taxon>
        <taxon>Pseudomonadati</taxon>
        <taxon>Pseudomonadota</taxon>
        <taxon>Alphaproteobacteria</taxon>
        <taxon>Rhodobacterales</taxon>
        <taxon>Roseobacteraceae</taxon>
        <taxon>Roseicyclus</taxon>
    </lineage>
</organism>
<keyword evidence="3" id="KW-1185">Reference proteome</keyword>
<dbReference type="RefSeq" id="WP_259547325.1">
    <property type="nucleotide sequence ID" value="NZ_BAABHW010000001.1"/>
</dbReference>
<dbReference type="SUPFAM" id="SSF54593">
    <property type="entry name" value="Glyoxalase/Bleomycin resistance protein/Dihydroxybiphenyl dioxygenase"/>
    <property type="match status" value="1"/>
</dbReference>
<dbReference type="InterPro" id="IPR004360">
    <property type="entry name" value="Glyas_Fos-R_dOase_dom"/>
</dbReference>
<dbReference type="InterPro" id="IPR028973">
    <property type="entry name" value="PhnB-like"/>
</dbReference>
<dbReference type="Pfam" id="PF00903">
    <property type="entry name" value="Glyoxalase"/>
    <property type="match status" value="1"/>
</dbReference>
<gene>
    <name evidence="2" type="ORF">GCM10023209_00630</name>
</gene>
<evidence type="ECO:0000259" key="1">
    <source>
        <dbReference type="Pfam" id="PF00903"/>
    </source>
</evidence>
<dbReference type="Proteomes" id="UP001499910">
    <property type="component" value="Unassembled WGS sequence"/>
</dbReference>
<evidence type="ECO:0000313" key="3">
    <source>
        <dbReference type="Proteomes" id="UP001499910"/>
    </source>
</evidence>
<accession>A0ABP9KS00</accession>
<sequence>MHITPYLFFDGTCEAALTFYAKLLGAPAPEILRFADMPEADRAQMAGMADDAVMNATLRHGGIEILASDSAPGDEAGMAGASLHLALDSVAEAHRVFAGLAEGGEVGMPMSETFWTPAFGTVRDRFGIRWMVSVEDGVAA</sequence>
<dbReference type="EMBL" id="BAABHW010000001">
    <property type="protein sequence ID" value="GAA5064282.1"/>
    <property type="molecule type" value="Genomic_DNA"/>
</dbReference>
<name>A0ABP9KS00_9RHOB</name>
<proteinExistence type="predicted"/>
<protein>
    <submittedName>
        <fullName evidence="2">VOC family protein</fullName>
    </submittedName>
</protein>
<dbReference type="Gene3D" id="3.10.180.10">
    <property type="entry name" value="2,3-Dihydroxybiphenyl 1,2-Dioxygenase, domain 1"/>
    <property type="match status" value="1"/>
</dbReference>
<dbReference type="PANTHER" id="PTHR33990:SF1">
    <property type="entry name" value="PROTEIN YJDN"/>
    <property type="match status" value="1"/>
</dbReference>
<evidence type="ECO:0000313" key="2">
    <source>
        <dbReference type="EMBL" id="GAA5064282.1"/>
    </source>
</evidence>
<dbReference type="PANTHER" id="PTHR33990">
    <property type="entry name" value="PROTEIN YJDN-RELATED"/>
    <property type="match status" value="1"/>
</dbReference>
<feature type="domain" description="Glyoxalase/fosfomycin resistance/dioxygenase" evidence="1">
    <location>
        <begin position="5"/>
        <end position="132"/>
    </location>
</feature>